<evidence type="ECO:0000313" key="4">
    <source>
        <dbReference type="Proteomes" id="UP000315995"/>
    </source>
</evidence>
<evidence type="ECO:0000259" key="1">
    <source>
        <dbReference type="Pfam" id="PF08401"/>
    </source>
</evidence>
<dbReference type="InterPro" id="IPR017113">
    <property type="entry name" value="Antirestriction_ArdC"/>
</dbReference>
<dbReference type="Proteomes" id="UP000315995">
    <property type="component" value="Chromosome"/>
</dbReference>
<dbReference type="EMBL" id="CP041186">
    <property type="protein sequence ID" value="QDG54841.1"/>
    <property type="molecule type" value="Genomic_DNA"/>
</dbReference>
<feature type="domain" description="Polyvalent protein metallopeptidase" evidence="2">
    <location>
        <begin position="146"/>
        <end position="269"/>
    </location>
</feature>
<reference evidence="3 4" key="1">
    <citation type="submission" date="2019-06" db="EMBL/GenBank/DDBJ databases">
        <title>Persicimonas caeni gen. nov., sp. nov., a predatory bacterium isolated from solar saltern.</title>
        <authorList>
            <person name="Wang S."/>
        </authorList>
    </citation>
    <scope>NUCLEOTIDE SEQUENCE [LARGE SCALE GENOMIC DNA]</scope>
    <source>
        <strain evidence="3 4">YN101</strain>
    </source>
</reference>
<name>A0A4Y6Q2M9_PERCE</name>
<accession>A0A4Y6Q2M9</accession>
<evidence type="ECO:0000313" key="3">
    <source>
        <dbReference type="EMBL" id="QDG54841.1"/>
    </source>
</evidence>
<dbReference type="OrthoDB" id="9792687at2"/>
<keyword evidence="4" id="KW-1185">Reference proteome</keyword>
<organism evidence="3 4">
    <name type="scientific">Persicimonas caeni</name>
    <dbReference type="NCBI Taxonomy" id="2292766"/>
    <lineage>
        <taxon>Bacteria</taxon>
        <taxon>Deltaproteobacteria</taxon>
        <taxon>Bradymonadales</taxon>
        <taxon>Bradymonadaceae</taxon>
        <taxon>Persicimonas</taxon>
    </lineage>
</organism>
<dbReference type="GO" id="GO:0003697">
    <property type="term" value="F:single-stranded DNA binding"/>
    <property type="evidence" value="ECO:0007669"/>
    <property type="project" value="InterPro"/>
</dbReference>
<accession>A0A5B8YHK3</accession>
<feature type="domain" description="N-terminal" evidence="1">
    <location>
        <begin position="4"/>
        <end position="120"/>
    </location>
</feature>
<dbReference type="InterPro" id="IPR041459">
    <property type="entry name" value="MPTase-PolyVal"/>
</dbReference>
<dbReference type="AlphaFoldDB" id="A0A4Y6Q2M9"/>
<dbReference type="Pfam" id="PF18818">
    <property type="entry name" value="MPTase-PolyVal"/>
    <property type="match status" value="1"/>
</dbReference>
<gene>
    <name evidence="3" type="ORF">FIV42_05500</name>
</gene>
<proteinExistence type="predicted"/>
<dbReference type="InterPro" id="IPR013610">
    <property type="entry name" value="ArdC_N"/>
</dbReference>
<dbReference type="PIRSF" id="PIRSF037112">
    <property type="entry name" value="Antirestriction_ArdC"/>
    <property type="match status" value="1"/>
</dbReference>
<protein>
    <submittedName>
        <fullName evidence="3">DUF1738 domain-containing protein</fullName>
    </submittedName>
</protein>
<sequence>MAQDKHQLITDQIVDLFEKVDAGDWHQPWSTSAGIPRNGRTGNNYRGVNVLTLWGTALVNGYSTNEWYTYRQAQKEGGQVRKGESGVKICYLGKFKKTIETDDGEEEERTIRFLKTSTVFNRDQIDGLEPLDIPAHQLSEEERIGQAEAFVKNTGARIEEGSPHAAYSPAKDRVTMPDFGHFESPEAYYTTLLHELGHWTGHPTRLDRDMSGRFGDDKYAAEELVAELTSAFLSAELGLEADLKDPARYLKSWIRILKEDKHAIFTASRKAQDAAEFLSDLQPAQEQDAA</sequence>
<evidence type="ECO:0000259" key="2">
    <source>
        <dbReference type="Pfam" id="PF18818"/>
    </source>
</evidence>
<dbReference type="Pfam" id="PF08401">
    <property type="entry name" value="ArdcN"/>
    <property type="match status" value="1"/>
</dbReference>